<comment type="caution">
    <text evidence="2">The sequence shown here is derived from an EMBL/GenBank/DDBJ whole genome shotgun (WGS) entry which is preliminary data.</text>
</comment>
<evidence type="ECO:0000259" key="1">
    <source>
        <dbReference type="Pfam" id="PF06527"/>
    </source>
</evidence>
<evidence type="ECO:0000313" key="2">
    <source>
        <dbReference type="EMBL" id="MBB6559272.1"/>
    </source>
</evidence>
<feature type="domain" description="TniQ" evidence="1">
    <location>
        <begin position="3"/>
        <end position="145"/>
    </location>
</feature>
<keyword evidence="3" id="KW-1185">Reference proteome</keyword>
<dbReference type="RefSeq" id="WP_184856700.1">
    <property type="nucleotide sequence ID" value="NZ_JACHLK010000003.1"/>
</dbReference>
<dbReference type="Pfam" id="PF06527">
    <property type="entry name" value="TniQ"/>
    <property type="match status" value="1"/>
</dbReference>
<protein>
    <recommendedName>
        <fullName evidence="1">TniQ domain-containing protein</fullName>
    </recommendedName>
</protein>
<organism evidence="2 3">
    <name type="scientific">Acidovorax soli</name>
    <dbReference type="NCBI Taxonomy" id="592050"/>
    <lineage>
        <taxon>Bacteria</taxon>
        <taxon>Pseudomonadati</taxon>
        <taxon>Pseudomonadota</taxon>
        <taxon>Betaproteobacteria</taxon>
        <taxon>Burkholderiales</taxon>
        <taxon>Comamonadaceae</taxon>
        <taxon>Acidovorax</taxon>
    </lineage>
</organism>
<evidence type="ECO:0000313" key="3">
    <source>
        <dbReference type="Proteomes" id="UP000575083"/>
    </source>
</evidence>
<reference evidence="2 3" key="1">
    <citation type="submission" date="2020-08" db="EMBL/GenBank/DDBJ databases">
        <title>Functional genomics of gut bacteria from endangered species of beetles.</title>
        <authorList>
            <person name="Carlos-Shanley C."/>
        </authorList>
    </citation>
    <scope>NUCLEOTIDE SEQUENCE [LARGE SCALE GENOMIC DNA]</scope>
    <source>
        <strain evidence="2 3">S00198</strain>
    </source>
</reference>
<dbReference type="Proteomes" id="UP000575083">
    <property type="component" value="Unassembled WGS sequence"/>
</dbReference>
<dbReference type="EMBL" id="JACHLK010000003">
    <property type="protein sequence ID" value="MBB6559272.1"/>
    <property type="molecule type" value="Genomic_DNA"/>
</dbReference>
<sequence>MLVQPAPLPEEVDSGYLGRIMRINGYLTPKETRAAMEVHFGEEGRKRRDLNVHELLCRMAAMSSEQFAQNHTTLPLRRGITSYLPELRHGSMERSTVMRTTTMQSMLSVAFFCEECVKADIRFHGVSYWRRDHQTPGQLWCPKHCSALHFTTTTEAFSCSPAQFLGQCEAVPRGWVQAAQGNPYVQRYLELAAALYERELPLSVPLIVPVLRATAKSQGFQAHAGAVKAALVSDRIQSVYPREWLGTVFRELAERTPGSFMHQIDGALYLRTSSSSVAAYLLVLGVLFDSPDEAINQLDAANSGRLQVATLREKRRHQLPSQDALLQHYVNAAGVHSEVAKVLGRPIFVVKRVLTGLGLPNLPRNGSSEVSGRHAGLVSFYVSKRSVSESAAASGMSERRFESLIRGCGPNMAKALVMMDPHGKLRPRPAKSTLAGRVPMTEASMEIDASA</sequence>
<accession>A0A7X0PC94</accession>
<proteinExistence type="predicted"/>
<gene>
    <name evidence="2" type="ORF">HNP48_001939</name>
</gene>
<dbReference type="InterPro" id="IPR009492">
    <property type="entry name" value="TniQ"/>
</dbReference>
<name>A0A7X0PC94_9BURK</name>
<dbReference type="AlphaFoldDB" id="A0A7X0PC94"/>